<keyword evidence="1" id="KW-0472">Membrane</keyword>
<evidence type="ECO:0000313" key="2">
    <source>
        <dbReference type="EMBL" id="KAK3801670.1"/>
    </source>
</evidence>
<feature type="transmembrane region" description="Helical" evidence="1">
    <location>
        <begin position="41"/>
        <end position="58"/>
    </location>
</feature>
<name>A0AAE1B9A2_9GAST</name>
<gene>
    <name evidence="2" type="ORF">RRG08_033857</name>
</gene>
<evidence type="ECO:0000256" key="1">
    <source>
        <dbReference type="SAM" id="Phobius"/>
    </source>
</evidence>
<reference evidence="2" key="1">
    <citation type="journal article" date="2023" name="G3 (Bethesda)">
        <title>A reference genome for the long-term kleptoplast-retaining sea slug Elysia crispata morphotype clarki.</title>
        <authorList>
            <person name="Eastman K.E."/>
            <person name="Pendleton A.L."/>
            <person name="Shaikh M.A."/>
            <person name="Suttiyut T."/>
            <person name="Ogas R."/>
            <person name="Tomko P."/>
            <person name="Gavelis G."/>
            <person name="Widhalm J.R."/>
            <person name="Wisecaver J.H."/>
        </authorList>
    </citation>
    <scope>NUCLEOTIDE SEQUENCE</scope>
    <source>
        <strain evidence="2">ECLA1</strain>
    </source>
</reference>
<feature type="transmembrane region" description="Helical" evidence="1">
    <location>
        <begin position="6"/>
        <end position="29"/>
    </location>
</feature>
<keyword evidence="3" id="KW-1185">Reference proteome</keyword>
<comment type="caution">
    <text evidence="2">The sequence shown here is derived from an EMBL/GenBank/DDBJ whole genome shotgun (WGS) entry which is preliminary data.</text>
</comment>
<evidence type="ECO:0000313" key="3">
    <source>
        <dbReference type="Proteomes" id="UP001283361"/>
    </source>
</evidence>
<dbReference type="EMBL" id="JAWDGP010000286">
    <property type="protein sequence ID" value="KAK3801670.1"/>
    <property type="molecule type" value="Genomic_DNA"/>
</dbReference>
<protein>
    <submittedName>
        <fullName evidence="2">Uncharacterized protein</fullName>
    </submittedName>
</protein>
<proteinExistence type="predicted"/>
<sequence length="191" mass="22138">MVQLQLLPVGALLMFAIEFYHTLAHFMILSGMRMLPRKDLIRIRYYFLVDTFSVMASTALTGRFIWLTCLQVVQHLFYFITWEQSYMAKRIVDWSSLDWFKLKGKGGLIVSRMLSQMDSFLSTMFDMTVHMCMMYAIASAYLDVTGVLVAVLVTQAALYIVIFNPKFAWSHPDSMPAWVQRRIGTLALQYD</sequence>
<keyword evidence="1" id="KW-1133">Transmembrane helix</keyword>
<dbReference type="AlphaFoldDB" id="A0AAE1B9A2"/>
<organism evidence="2 3">
    <name type="scientific">Elysia crispata</name>
    <name type="common">lettuce slug</name>
    <dbReference type="NCBI Taxonomy" id="231223"/>
    <lineage>
        <taxon>Eukaryota</taxon>
        <taxon>Metazoa</taxon>
        <taxon>Spiralia</taxon>
        <taxon>Lophotrochozoa</taxon>
        <taxon>Mollusca</taxon>
        <taxon>Gastropoda</taxon>
        <taxon>Heterobranchia</taxon>
        <taxon>Euthyneura</taxon>
        <taxon>Panpulmonata</taxon>
        <taxon>Sacoglossa</taxon>
        <taxon>Placobranchoidea</taxon>
        <taxon>Plakobranchidae</taxon>
        <taxon>Elysia</taxon>
    </lineage>
</organism>
<keyword evidence="1" id="KW-0812">Transmembrane</keyword>
<accession>A0AAE1B9A2</accession>
<dbReference type="Proteomes" id="UP001283361">
    <property type="component" value="Unassembled WGS sequence"/>
</dbReference>